<dbReference type="InterPro" id="IPR025658">
    <property type="entry name" value="Cyclophilin_TM1367"/>
</dbReference>
<protein>
    <recommendedName>
        <fullName evidence="1">Cyclophilin TM1367-like domain-containing protein</fullName>
    </recommendedName>
</protein>
<proteinExistence type="predicted"/>
<dbReference type="Proteomes" id="UP000272051">
    <property type="component" value="Unassembled WGS sequence"/>
</dbReference>
<dbReference type="EMBL" id="QMQX01000163">
    <property type="protein sequence ID" value="RLE50690.1"/>
    <property type="molecule type" value="Genomic_DNA"/>
</dbReference>
<reference evidence="2 3" key="1">
    <citation type="submission" date="2018-06" db="EMBL/GenBank/DDBJ databases">
        <title>Extensive metabolic versatility and redundancy in microbially diverse, dynamic hydrothermal sediments.</title>
        <authorList>
            <person name="Dombrowski N."/>
            <person name="Teske A."/>
            <person name="Baker B.J."/>
        </authorList>
    </citation>
    <scope>NUCLEOTIDE SEQUENCE [LARGE SCALE GENOMIC DNA]</scope>
    <source>
        <strain evidence="2">B34_G17</strain>
    </source>
</reference>
<accession>A0A497EVD8</accession>
<sequence length="42" mass="4683">MRGGEEIYFSIPVSIGSENSRVTASKGDIAYWPKEPSLCIFF</sequence>
<evidence type="ECO:0000313" key="2">
    <source>
        <dbReference type="EMBL" id="RLE50690.1"/>
    </source>
</evidence>
<evidence type="ECO:0000313" key="3">
    <source>
        <dbReference type="Proteomes" id="UP000272051"/>
    </source>
</evidence>
<dbReference type="SUPFAM" id="SSF50891">
    <property type="entry name" value="Cyclophilin-like"/>
    <property type="match status" value="1"/>
</dbReference>
<dbReference type="InterPro" id="IPR029000">
    <property type="entry name" value="Cyclophilin-like_dom_sf"/>
</dbReference>
<comment type="caution">
    <text evidence="2">The sequence shown here is derived from an EMBL/GenBank/DDBJ whole genome shotgun (WGS) entry which is preliminary data.</text>
</comment>
<evidence type="ECO:0000259" key="1">
    <source>
        <dbReference type="Pfam" id="PF04126"/>
    </source>
</evidence>
<dbReference type="AlphaFoldDB" id="A0A497EVD8"/>
<gene>
    <name evidence="2" type="ORF">DRJ33_07245</name>
</gene>
<organism evidence="2 3">
    <name type="scientific">Thermoproteota archaeon</name>
    <dbReference type="NCBI Taxonomy" id="2056631"/>
    <lineage>
        <taxon>Archaea</taxon>
        <taxon>Thermoproteota</taxon>
    </lineage>
</organism>
<dbReference type="Gene3D" id="2.40.100.20">
    <property type="match status" value="1"/>
</dbReference>
<name>A0A497EVD8_9CREN</name>
<dbReference type="Pfam" id="PF04126">
    <property type="entry name" value="Cyclophil_like"/>
    <property type="match status" value="1"/>
</dbReference>
<feature type="domain" description="Cyclophilin TM1367-like" evidence="1">
    <location>
        <begin position="4"/>
        <end position="42"/>
    </location>
</feature>